<feature type="chain" id="PRO_5046252911" evidence="2">
    <location>
        <begin position="22"/>
        <end position="540"/>
    </location>
</feature>
<sequence length="540" mass="62294">MKFIYKSLFFIVLATLIVSCAKTGRPDGGPKDEKAPLFVSSNPPYKTINFNKKEVKLEFNEFIKLKDLNKQLVVSPPLKNPLLVTPQGAASKFLKIEILDTLAKNTTYIFNFGNAIEDNNENNKLEQFKYIFSTGSYIDSLETSGTIKDAFLNKKPKNTSVVLYKLDSTYTDSIIYKQKPNYVTTAIDTTTFRFTNLKEGKYLLMALEESTSDYIFNPKLDKIGFYTDTITLPKDSIINIPITLFKEKQPYAFKRAKEITKGKIEFGYEGEIKDFKVSLLSKVPEDFKSISKFETDKDTLNYWYTPLELDSLNFLVTNDIFIDTVTVKFRKKKLDSLTLKPSVGGTLQFRDTFFIKSNNPITKLDTSKISLIDKDTIAVNYSSFLSKKENKIGFIFKKNQKENYTLKALPGSFTDIYNIENDTLNYNFKTLELEDYGKITLNVVNQDSENLIIDLLAGKDFDQIVERKYLNKTEKLVFTLLEPNTYMVRAIIDKNNNKKWDTGNFLLRQKPENIIYYQEELKVRANYFLEGNTFIVKNLK</sequence>
<accession>A0ABZ2TYR1</accession>
<feature type="signal peptide" evidence="2">
    <location>
        <begin position="1"/>
        <end position="21"/>
    </location>
</feature>
<evidence type="ECO:0000259" key="3">
    <source>
        <dbReference type="Pfam" id="PF13205"/>
    </source>
</evidence>
<protein>
    <submittedName>
        <fullName evidence="4">Ig-like domain-containing protein</fullName>
    </submittedName>
</protein>
<reference evidence="4 5" key="1">
    <citation type="submission" date="2024-03" db="EMBL/GenBank/DDBJ databases">
        <authorList>
            <person name="Cao K."/>
        </authorList>
    </citation>
    <scope>NUCLEOTIDE SEQUENCE [LARGE SCALE GENOMIC DNA]</scope>
    <source>
        <strain evidence="4 5">MCCC 1K00696</strain>
    </source>
</reference>
<evidence type="ECO:0000256" key="2">
    <source>
        <dbReference type="SAM" id="SignalP"/>
    </source>
</evidence>
<dbReference type="Proteomes" id="UP001491088">
    <property type="component" value="Chromosome"/>
</dbReference>
<dbReference type="PROSITE" id="PS51257">
    <property type="entry name" value="PROKAR_LIPOPROTEIN"/>
    <property type="match status" value="1"/>
</dbReference>
<dbReference type="EMBL" id="CP150496">
    <property type="protein sequence ID" value="WYW57037.1"/>
    <property type="molecule type" value="Genomic_DNA"/>
</dbReference>
<feature type="domain" description="SbsA Ig-like" evidence="3">
    <location>
        <begin position="32"/>
        <end position="134"/>
    </location>
</feature>
<organism evidence="4 5">
    <name type="scientific">Polaribacter marinaquae</name>
    <dbReference type="NCBI Taxonomy" id="1642819"/>
    <lineage>
        <taxon>Bacteria</taxon>
        <taxon>Pseudomonadati</taxon>
        <taxon>Bacteroidota</taxon>
        <taxon>Flavobacteriia</taxon>
        <taxon>Flavobacteriales</taxon>
        <taxon>Flavobacteriaceae</taxon>
    </lineage>
</organism>
<keyword evidence="5" id="KW-1185">Reference proteome</keyword>
<proteinExistence type="predicted"/>
<evidence type="ECO:0000313" key="5">
    <source>
        <dbReference type="Proteomes" id="UP001491088"/>
    </source>
</evidence>
<name>A0ABZ2TYR1_9FLAO</name>
<dbReference type="Pfam" id="PF13205">
    <property type="entry name" value="Big_5"/>
    <property type="match status" value="1"/>
</dbReference>
<gene>
    <name evidence="4" type="ORF">WG950_07260</name>
</gene>
<evidence type="ECO:0000313" key="4">
    <source>
        <dbReference type="EMBL" id="WYW57037.1"/>
    </source>
</evidence>
<evidence type="ECO:0000256" key="1">
    <source>
        <dbReference type="ARBA" id="ARBA00022729"/>
    </source>
</evidence>
<dbReference type="RefSeq" id="WP_340935214.1">
    <property type="nucleotide sequence ID" value="NZ_CP150496.1"/>
</dbReference>
<keyword evidence="1 2" id="KW-0732">Signal</keyword>
<dbReference type="InterPro" id="IPR032812">
    <property type="entry name" value="SbsA_Ig"/>
</dbReference>